<keyword evidence="7" id="KW-1185">Reference proteome</keyword>
<accession>A0AAN6G530</accession>
<proteinExistence type="inferred from homology"/>
<evidence type="ECO:0000256" key="1">
    <source>
        <dbReference type="ARBA" id="ARBA00005495"/>
    </source>
</evidence>
<comment type="similarity">
    <text evidence="1">Belongs to the Gfa family.</text>
</comment>
<keyword evidence="2" id="KW-0479">Metal-binding</keyword>
<dbReference type="PROSITE" id="PS51891">
    <property type="entry name" value="CENP_V_GFA"/>
    <property type="match status" value="1"/>
</dbReference>
<dbReference type="Gene3D" id="3.90.1590.10">
    <property type="entry name" value="glutathione-dependent formaldehyde- activating enzyme (gfa)"/>
    <property type="match status" value="1"/>
</dbReference>
<dbReference type="EMBL" id="JAPDMQ010000731">
    <property type="protein sequence ID" value="KAK0520913.1"/>
    <property type="molecule type" value="Genomic_DNA"/>
</dbReference>
<reference evidence="6" key="1">
    <citation type="journal article" date="2023" name="PhytoFront">
        <title>Draft Genome Resources of Seven Strains of Tilletia horrida, Causal Agent of Kernel Smut of Rice.</title>
        <authorList>
            <person name="Khanal S."/>
            <person name="Antony Babu S."/>
            <person name="Zhou X.G."/>
        </authorList>
    </citation>
    <scope>NUCLEOTIDE SEQUENCE</scope>
    <source>
        <strain evidence="6">TX3</strain>
    </source>
</reference>
<evidence type="ECO:0000256" key="4">
    <source>
        <dbReference type="ARBA" id="ARBA00023239"/>
    </source>
</evidence>
<dbReference type="PANTHER" id="PTHR33337:SF39">
    <property type="entry name" value="DUF636 DOMAIN PROTEIN (AFU_ORTHOLOGUE AFUA_6G11530)"/>
    <property type="match status" value="1"/>
</dbReference>
<protein>
    <recommendedName>
        <fullName evidence="5">CENP-V/GFA domain-containing protein</fullName>
    </recommendedName>
</protein>
<evidence type="ECO:0000313" key="6">
    <source>
        <dbReference type="EMBL" id="KAK0520913.1"/>
    </source>
</evidence>
<dbReference type="AlphaFoldDB" id="A0AAN6G530"/>
<dbReference type="PANTHER" id="PTHR33337">
    <property type="entry name" value="GFA DOMAIN-CONTAINING PROTEIN"/>
    <property type="match status" value="1"/>
</dbReference>
<evidence type="ECO:0000259" key="5">
    <source>
        <dbReference type="PROSITE" id="PS51891"/>
    </source>
</evidence>
<name>A0AAN6G530_9BASI</name>
<keyword evidence="4" id="KW-0456">Lyase</keyword>
<comment type="caution">
    <text evidence="6">The sequence shown here is derived from an EMBL/GenBank/DDBJ whole genome shotgun (WGS) entry which is preliminary data.</text>
</comment>
<evidence type="ECO:0000256" key="3">
    <source>
        <dbReference type="ARBA" id="ARBA00022833"/>
    </source>
</evidence>
<keyword evidence="3" id="KW-0862">Zinc</keyword>
<gene>
    <name evidence="6" type="ORF">OC842_006953</name>
</gene>
<feature type="domain" description="CENP-V/GFA" evidence="5">
    <location>
        <begin position="15"/>
        <end position="124"/>
    </location>
</feature>
<evidence type="ECO:0000313" key="7">
    <source>
        <dbReference type="Proteomes" id="UP001176521"/>
    </source>
</evidence>
<dbReference type="InterPro" id="IPR011057">
    <property type="entry name" value="Mss4-like_sf"/>
</dbReference>
<dbReference type="InterPro" id="IPR006913">
    <property type="entry name" value="CENP-V/GFA"/>
</dbReference>
<organism evidence="6 7">
    <name type="scientific">Tilletia horrida</name>
    <dbReference type="NCBI Taxonomy" id="155126"/>
    <lineage>
        <taxon>Eukaryota</taxon>
        <taxon>Fungi</taxon>
        <taxon>Dikarya</taxon>
        <taxon>Basidiomycota</taxon>
        <taxon>Ustilaginomycotina</taxon>
        <taxon>Exobasidiomycetes</taxon>
        <taxon>Tilletiales</taxon>
        <taxon>Tilletiaceae</taxon>
        <taxon>Tilletia</taxon>
    </lineage>
</organism>
<sequence>MPDDLKTPQDSIPAADGGCICNAVRYQLRGPPKGSWICHCLSCRKVSGSICMANIYISKDQWAIVKGADHLHKFTDYNTSSGLPFFAFFCRTCSCLVYTSSDELDKEGALIIPSGSLDEPLEWKPTMEFWCIRRSAWLPPIEGTKQFEKNPQ</sequence>
<dbReference type="Proteomes" id="UP001176521">
    <property type="component" value="Unassembled WGS sequence"/>
</dbReference>
<dbReference type="SUPFAM" id="SSF51316">
    <property type="entry name" value="Mss4-like"/>
    <property type="match status" value="1"/>
</dbReference>
<dbReference type="Pfam" id="PF04828">
    <property type="entry name" value="GFA"/>
    <property type="match status" value="1"/>
</dbReference>
<evidence type="ECO:0000256" key="2">
    <source>
        <dbReference type="ARBA" id="ARBA00022723"/>
    </source>
</evidence>
<dbReference type="GO" id="GO:0046872">
    <property type="term" value="F:metal ion binding"/>
    <property type="evidence" value="ECO:0007669"/>
    <property type="project" value="UniProtKB-KW"/>
</dbReference>
<dbReference type="GO" id="GO:0016846">
    <property type="term" value="F:carbon-sulfur lyase activity"/>
    <property type="evidence" value="ECO:0007669"/>
    <property type="project" value="InterPro"/>
</dbReference>